<keyword evidence="7 9" id="KW-0406">Ion transport</keyword>
<dbReference type="HAMAP" id="MF_00275">
    <property type="entry name" value="KdpA"/>
    <property type="match status" value="1"/>
</dbReference>
<proteinExistence type="inferred from homology"/>
<feature type="transmembrane region" description="Helical" evidence="9">
    <location>
        <begin position="379"/>
        <end position="404"/>
    </location>
</feature>
<comment type="caution">
    <text evidence="10">The sequence shown here is derived from an EMBL/GenBank/DDBJ whole genome shotgun (WGS) entry which is preliminary data.</text>
</comment>
<organism evidence="10 11">
    <name type="scientific">Corallococcus carmarthensis</name>
    <dbReference type="NCBI Taxonomy" id="2316728"/>
    <lineage>
        <taxon>Bacteria</taxon>
        <taxon>Pseudomonadati</taxon>
        <taxon>Myxococcota</taxon>
        <taxon>Myxococcia</taxon>
        <taxon>Myxococcales</taxon>
        <taxon>Cystobacterineae</taxon>
        <taxon>Myxococcaceae</taxon>
        <taxon>Corallococcus</taxon>
    </lineage>
</organism>
<comment type="similarity">
    <text evidence="9">Belongs to the KdpA family.</text>
</comment>
<dbReference type="GO" id="GO:0005886">
    <property type="term" value="C:plasma membrane"/>
    <property type="evidence" value="ECO:0007669"/>
    <property type="project" value="UniProtKB-SubCell"/>
</dbReference>
<keyword evidence="5 9" id="KW-0630">Potassium</keyword>
<keyword evidence="11" id="KW-1185">Reference proteome</keyword>
<keyword evidence="6 9" id="KW-1133">Transmembrane helix</keyword>
<comment type="caution">
    <text evidence="9">Lacks conserved residue(s) required for the propagation of feature annotation.</text>
</comment>
<evidence type="ECO:0000256" key="7">
    <source>
        <dbReference type="ARBA" id="ARBA00023065"/>
    </source>
</evidence>
<dbReference type="Proteomes" id="UP000268313">
    <property type="component" value="Unassembled WGS sequence"/>
</dbReference>
<keyword evidence="8 9" id="KW-0472">Membrane</keyword>
<dbReference type="Pfam" id="PF03814">
    <property type="entry name" value="KdpA"/>
    <property type="match status" value="1"/>
</dbReference>
<gene>
    <name evidence="9 10" type="primary">kdpA</name>
    <name evidence="10" type="ORF">D7X32_35295</name>
</gene>
<reference evidence="11" key="1">
    <citation type="submission" date="2018-09" db="EMBL/GenBank/DDBJ databases">
        <authorList>
            <person name="Livingstone P.G."/>
            <person name="Whitworth D.E."/>
        </authorList>
    </citation>
    <scope>NUCLEOTIDE SEQUENCE [LARGE SCALE GENOMIC DNA]</scope>
    <source>
        <strain evidence="11">CA043D</strain>
    </source>
</reference>
<keyword evidence="4 9" id="KW-0812">Transmembrane</keyword>
<accession>A0A3A8K4J3</accession>
<feature type="transmembrane region" description="Helical" evidence="9">
    <location>
        <begin position="488"/>
        <end position="512"/>
    </location>
</feature>
<name>A0A3A8K4J3_9BACT</name>
<evidence type="ECO:0000313" key="11">
    <source>
        <dbReference type="Proteomes" id="UP000268313"/>
    </source>
</evidence>
<dbReference type="RefSeq" id="WP_120606954.1">
    <property type="nucleotide sequence ID" value="NZ_RAWE01000205.1"/>
</dbReference>
<evidence type="ECO:0000256" key="5">
    <source>
        <dbReference type="ARBA" id="ARBA00022958"/>
    </source>
</evidence>
<feature type="transmembrane region" description="Helical" evidence="9">
    <location>
        <begin position="533"/>
        <end position="555"/>
    </location>
</feature>
<evidence type="ECO:0000256" key="8">
    <source>
        <dbReference type="ARBA" id="ARBA00023136"/>
    </source>
</evidence>
<dbReference type="NCBIfam" id="TIGR00680">
    <property type="entry name" value="kdpA"/>
    <property type="match status" value="1"/>
</dbReference>
<dbReference type="EMBL" id="RAWE01000205">
    <property type="protein sequence ID" value="RKG96663.1"/>
    <property type="molecule type" value="Genomic_DNA"/>
</dbReference>
<dbReference type="AlphaFoldDB" id="A0A3A8K4J3"/>
<feature type="transmembrane region" description="Helical" evidence="9">
    <location>
        <begin position="66"/>
        <end position="84"/>
    </location>
</feature>
<feature type="transmembrane region" description="Helical" evidence="9">
    <location>
        <begin position="425"/>
        <end position="446"/>
    </location>
</feature>
<dbReference type="PANTHER" id="PTHR30607">
    <property type="entry name" value="POTASSIUM-TRANSPORTING ATPASE A CHAIN"/>
    <property type="match status" value="1"/>
</dbReference>
<keyword evidence="10" id="KW-0378">Hydrolase</keyword>
<dbReference type="PIRSF" id="PIRSF001294">
    <property type="entry name" value="K_ATPaseA"/>
    <property type="match status" value="1"/>
</dbReference>
<evidence type="ECO:0000256" key="2">
    <source>
        <dbReference type="ARBA" id="ARBA00022475"/>
    </source>
</evidence>
<evidence type="ECO:0000313" key="10">
    <source>
        <dbReference type="EMBL" id="RKG96663.1"/>
    </source>
</evidence>
<comment type="subunit">
    <text evidence="9">The system is composed of three essential subunits: KdpA, KdpB and KdpC.</text>
</comment>
<dbReference type="GO" id="GO:0016787">
    <property type="term" value="F:hydrolase activity"/>
    <property type="evidence" value="ECO:0007669"/>
    <property type="project" value="UniProtKB-KW"/>
</dbReference>
<keyword evidence="3 9" id="KW-0633">Potassium transport</keyword>
<feature type="transmembrane region" description="Helical" evidence="9">
    <location>
        <begin position="290"/>
        <end position="309"/>
    </location>
</feature>
<sequence>MTLIGWSQTLLFFALVLALTKPVGAYLFRVLETDARPLPRVLGPVERGLLRLCGVSREEEQTWGQYAASLLAFSLFSVLGVYALQRVQHLLPFNPQGLPAVGPELAFNTAASFTSNTNWQSYAGESTMSYATQMLGLTWQNFASAAAGLGVALALARGLTRRPGPEGRKTLGNFWGDLVRATLYVLLPLSIVAALFFVSQGVIQNLAPYHGVDTVEGAKQTLAFGPVASQEAIKMLGTNGGGFFNANSAHPFENPTPLTNLVQLLLIFLLPAGLTYTYGRMTGDTRQGWALFAAMSLLFFAGAGASYAAESQANPALAAAAVAQDGNLEGKETRFGVAASTLFATVTTDASCGAVNSMHDSFTALGGLVPLVNMHLGEVIFGGVGAGLYGILMMAVLAVFIAGLMVGRTPEFLGKKIEAREMKLAMLYVLIFPLVILGLSAVAAVIPQGTSSLNNAGPHGLSEILYAFTSGVANNGSAFAGLNANTPFWNLGLGVSMLAGRFLMMVPVLALAGSLVGKKVVAPGPGTFPTQGVLFTGLLVSVILIVGALTFFPALSLGPIVEHFLGAAGKVY</sequence>
<comment type="subcellular location">
    <subcellularLocation>
        <location evidence="9">Cell membrane</location>
        <topology evidence="9">Multi-pass membrane protein</topology>
    </subcellularLocation>
</comment>
<evidence type="ECO:0000256" key="1">
    <source>
        <dbReference type="ARBA" id="ARBA00022448"/>
    </source>
</evidence>
<dbReference type="GO" id="GO:0030955">
    <property type="term" value="F:potassium ion binding"/>
    <property type="evidence" value="ECO:0007669"/>
    <property type="project" value="UniProtKB-UniRule"/>
</dbReference>
<dbReference type="OrthoDB" id="9763796at2"/>
<feature type="transmembrane region" description="Helical" evidence="9">
    <location>
        <begin position="142"/>
        <end position="160"/>
    </location>
</feature>
<feature type="transmembrane region" description="Helical" evidence="9">
    <location>
        <begin position="181"/>
        <end position="203"/>
    </location>
</feature>
<evidence type="ECO:0000256" key="3">
    <source>
        <dbReference type="ARBA" id="ARBA00022538"/>
    </source>
</evidence>
<evidence type="ECO:0000256" key="4">
    <source>
        <dbReference type="ARBA" id="ARBA00022692"/>
    </source>
</evidence>
<dbReference type="GO" id="GO:0008556">
    <property type="term" value="F:P-type potassium transmembrane transporter activity"/>
    <property type="evidence" value="ECO:0007669"/>
    <property type="project" value="InterPro"/>
</dbReference>
<dbReference type="InterPro" id="IPR004623">
    <property type="entry name" value="KdpA"/>
</dbReference>
<comment type="function">
    <text evidence="9">Part of the high-affinity ATP-driven potassium transport (or Kdp) system, which catalyzes the hydrolysis of ATP coupled with the electrogenic transport of potassium into the cytoplasm. This subunit binds the extracellular potassium ions and delivers the ions to the membrane domain of KdpB through an intramembrane tunnel.</text>
</comment>
<protein>
    <recommendedName>
        <fullName evidence="9">Potassium-transporting ATPase potassium-binding subunit</fullName>
    </recommendedName>
    <alternativeName>
        <fullName evidence="9">ATP phosphohydrolase [potassium-transporting] A chain</fullName>
    </alternativeName>
    <alternativeName>
        <fullName evidence="9">Potassium-binding and translocating subunit A</fullName>
    </alternativeName>
    <alternativeName>
        <fullName evidence="9">Potassium-translocating ATPase A chain</fullName>
    </alternativeName>
</protein>
<keyword evidence="1 9" id="KW-0813">Transport</keyword>
<dbReference type="PANTHER" id="PTHR30607:SF2">
    <property type="entry name" value="POTASSIUM-TRANSPORTING ATPASE POTASSIUM-BINDING SUBUNIT"/>
    <property type="match status" value="1"/>
</dbReference>
<feature type="transmembrane region" description="Helical" evidence="9">
    <location>
        <begin position="261"/>
        <end position="278"/>
    </location>
</feature>
<evidence type="ECO:0000256" key="9">
    <source>
        <dbReference type="HAMAP-Rule" id="MF_00275"/>
    </source>
</evidence>
<keyword evidence="2 9" id="KW-1003">Cell membrane</keyword>
<evidence type="ECO:0000256" key="6">
    <source>
        <dbReference type="ARBA" id="ARBA00022989"/>
    </source>
</evidence>